<evidence type="ECO:0000259" key="12">
    <source>
        <dbReference type="PROSITE" id="PS50109"/>
    </source>
</evidence>
<dbReference type="InterPro" id="IPR005467">
    <property type="entry name" value="His_kinase_dom"/>
</dbReference>
<dbReference type="Gene3D" id="1.10.287.130">
    <property type="match status" value="1"/>
</dbReference>
<feature type="transmembrane region" description="Helical" evidence="10">
    <location>
        <begin position="92"/>
        <end position="114"/>
    </location>
</feature>
<proteinExistence type="inferred from homology"/>
<feature type="transmembrane region" description="Helical" evidence="10">
    <location>
        <begin position="6"/>
        <end position="27"/>
    </location>
</feature>
<name>A0ABQ0K247_9BACT</name>
<feature type="transmembrane region" description="Helical" evidence="10">
    <location>
        <begin position="121"/>
        <end position="144"/>
    </location>
</feature>
<dbReference type="InterPro" id="IPR018047">
    <property type="entry name" value="Ammonium_transpt_CS"/>
</dbReference>
<keyword evidence="14" id="KW-1185">Reference proteome</keyword>
<feature type="transmembrane region" description="Helical" evidence="10">
    <location>
        <begin position="269"/>
        <end position="285"/>
    </location>
</feature>
<dbReference type="InterPro" id="IPR036890">
    <property type="entry name" value="HATPase_C_sf"/>
</dbReference>
<dbReference type="CDD" id="cd16922">
    <property type="entry name" value="HATPase_EvgS-ArcB-TorS-like"/>
    <property type="match status" value="1"/>
</dbReference>
<dbReference type="InterPro" id="IPR004358">
    <property type="entry name" value="Sig_transdc_His_kin-like_C"/>
</dbReference>
<evidence type="ECO:0000256" key="9">
    <source>
        <dbReference type="ARBA" id="ARBA00023177"/>
    </source>
</evidence>
<dbReference type="InterPro" id="IPR003661">
    <property type="entry name" value="HisK_dim/P_dom"/>
</dbReference>
<evidence type="ECO:0000256" key="11">
    <source>
        <dbReference type="SAM" id="Coils"/>
    </source>
</evidence>
<keyword evidence="9 10" id="KW-0924">Ammonia transport</keyword>
<evidence type="ECO:0000256" key="2">
    <source>
        <dbReference type="ARBA" id="ARBA00004141"/>
    </source>
</evidence>
<feature type="transmembrane region" description="Helical" evidence="10">
    <location>
        <begin position="164"/>
        <end position="185"/>
    </location>
</feature>
<evidence type="ECO:0000313" key="13">
    <source>
        <dbReference type="EMBL" id="GAN35177.1"/>
    </source>
</evidence>
<dbReference type="RefSeq" id="WP_052565218.1">
    <property type="nucleotide sequence ID" value="NZ_BAFN01000001.1"/>
</dbReference>
<dbReference type="GO" id="GO:0016301">
    <property type="term" value="F:kinase activity"/>
    <property type="evidence" value="ECO:0007669"/>
    <property type="project" value="UniProtKB-KW"/>
</dbReference>
<dbReference type="InterPro" id="IPR003594">
    <property type="entry name" value="HATPase_dom"/>
</dbReference>
<dbReference type="PROSITE" id="PS50109">
    <property type="entry name" value="HIS_KIN"/>
    <property type="match status" value="1"/>
</dbReference>
<dbReference type="InterPro" id="IPR036097">
    <property type="entry name" value="HisK_dim/P_sf"/>
</dbReference>
<feature type="domain" description="Histidine kinase" evidence="12">
    <location>
        <begin position="457"/>
        <end position="676"/>
    </location>
</feature>
<dbReference type="SUPFAM" id="SSF111352">
    <property type="entry name" value="Ammonium transporter"/>
    <property type="match status" value="1"/>
</dbReference>
<keyword evidence="5" id="KW-0597">Phosphoprotein</keyword>
<dbReference type="PANTHER" id="PTHR11730">
    <property type="entry name" value="AMMONIUM TRANSPORTER"/>
    <property type="match status" value="1"/>
</dbReference>
<evidence type="ECO:0000256" key="10">
    <source>
        <dbReference type="RuleBase" id="RU362002"/>
    </source>
</evidence>
<evidence type="ECO:0000256" key="4">
    <source>
        <dbReference type="ARBA" id="ARBA00022448"/>
    </source>
</evidence>
<dbReference type="PROSITE" id="PS01219">
    <property type="entry name" value="AMMONIUM_TRANSP"/>
    <property type="match status" value="1"/>
</dbReference>
<sequence length="687" mass="74783">MESIQININHIWLMAAACMVFFMQLGFTSYEAGFAQSKNAISVSIRNLMVTVIASLMFYTVGFGLMFGKSYGGWIGSDHFFARGVMAHQGNLAFSFFFFQLVFAATASTILTGAIAERSNFISNVVGVVFVTGIIYPVFGHWTWGNLFCPGQSGWLGKLGFIDFAGSTVVHSIGGWFALAGAVAVGPRIGKYNPDGSSNRMGLHNIPLATLGTFFLWFGWFGFNGGSLLRASADIGLVITNTNLAPAASGVSALILNYSVERKLNAGKLFTAILAGLVAITAGSNRVGPDGAIYIGSIAGIVSILAQDFIEKVLKVDDPVAAIAVHGVGGVIGTLCVAVFAEKSTLLAVDGNRLHQLGIQAVGAGVAFLWSFGLGMLFFWCLKKIAGIRVSPEEEKRGLNVAEYEDVASWLDFMRITRLQDLNVLLEKRVEERTEELQKANIALEKANRLKSEFLATMSHELRTPLNAIIGFAEVLRDEITGALNTEQKEYVGDIHSSGQHLLSMINSILDLSKIEAGKFELQYEEFSVENAINEVLNTIMGSSHKKGISIRTHVHEDIPSLMADKVKFKQIMFNLLSNAVKFTPENGRITINARLSNQHVQIAVSDTGIGIKSDDMNKLFEAFRQVDGSYARRYEGTGLGLILTKRLVELHGGKIWAKSEYGKGSTFTFTLPLKPQKKSFISIEYG</sequence>
<dbReference type="NCBIfam" id="TIGR00836">
    <property type="entry name" value="amt"/>
    <property type="match status" value="1"/>
</dbReference>
<reference evidence="14" key="1">
    <citation type="journal article" date="2015" name="Genome Announc.">
        <title>Draft Genome Sequence of an Anaerobic Ammonium-Oxidizing Bacterium, "Candidatus Brocadia sinica".</title>
        <authorList>
            <person name="Oshiki M."/>
            <person name="Shinyako-Hata K."/>
            <person name="Satoh H."/>
            <person name="Okabe S."/>
        </authorList>
    </citation>
    <scope>NUCLEOTIDE SEQUENCE [LARGE SCALE GENOMIC DNA]</scope>
    <source>
        <strain evidence="14">JPN1</strain>
    </source>
</reference>
<evidence type="ECO:0000256" key="5">
    <source>
        <dbReference type="ARBA" id="ARBA00022553"/>
    </source>
</evidence>
<dbReference type="Proteomes" id="UP000032309">
    <property type="component" value="Unassembled WGS sequence"/>
</dbReference>
<dbReference type="InterPro" id="IPR024041">
    <property type="entry name" value="NH4_transpt_AmtB-like_dom"/>
</dbReference>
<dbReference type="Pfam" id="PF02518">
    <property type="entry name" value="HATPase_c"/>
    <property type="match status" value="1"/>
</dbReference>
<dbReference type="Gene3D" id="1.10.3430.10">
    <property type="entry name" value="Ammonium transporter AmtB like domains"/>
    <property type="match status" value="1"/>
</dbReference>
<feature type="transmembrane region" description="Helical" evidence="10">
    <location>
        <begin position="235"/>
        <end position="257"/>
    </location>
</feature>
<accession>A0ABQ0K247</accession>
<feature type="coiled-coil region" evidence="11">
    <location>
        <begin position="416"/>
        <end position="450"/>
    </location>
</feature>
<dbReference type="Gene3D" id="3.30.565.10">
    <property type="entry name" value="Histidine kinase-like ATPase, C-terminal domain"/>
    <property type="match status" value="1"/>
</dbReference>
<protein>
    <recommendedName>
        <fullName evidence="10">Ammonium transporter</fullName>
    </recommendedName>
</protein>
<comment type="caution">
    <text evidence="13">The sequence shown here is derived from an EMBL/GenBank/DDBJ whole genome shotgun (WGS) entry which is preliminary data.</text>
</comment>
<feature type="transmembrane region" description="Helical" evidence="10">
    <location>
        <begin position="48"/>
        <end position="72"/>
    </location>
</feature>
<keyword evidence="8 10" id="KW-0472">Membrane</keyword>
<dbReference type="InterPro" id="IPR029020">
    <property type="entry name" value="Ammonium/urea_transptr"/>
</dbReference>
<dbReference type="InterPro" id="IPR001905">
    <property type="entry name" value="Ammonium_transpt"/>
</dbReference>
<dbReference type="SUPFAM" id="SSF47384">
    <property type="entry name" value="Homodimeric domain of signal transducing histidine kinase"/>
    <property type="match status" value="1"/>
</dbReference>
<dbReference type="Pfam" id="PF00512">
    <property type="entry name" value="HisKA"/>
    <property type="match status" value="1"/>
</dbReference>
<evidence type="ECO:0000256" key="6">
    <source>
        <dbReference type="ARBA" id="ARBA00022692"/>
    </source>
</evidence>
<evidence type="ECO:0000256" key="3">
    <source>
        <dbReference type="ARBA" id="ARBA00005887"/>
    </source>
</evidence>
<keyword evidence="13" id="KW-0808">Transferase</keyword>
<feature type="transmembrane region" description="Helical" evidence="10">
    <location>
        <begin position="206"/>
        <end position="223"/>
    </location>
</feature>
<evidence type="ECO:0000256" key="7">
    <source>
        <dbReference type="ARBA" id="ARBA00022989"/>
    </source>
</evidence>
<dbReference type="SMART" id="SM00388">
    <property type="entry name" value="HisKA"/>
    <property type="match status" value="1"/>
</dbReference>
<feature type="transmembrane region" description="Helical" evidence="10">
    <location>
        <begin position="322"/>
        <end position="341"/>
    </location>
</feature>
<keyword evidence="13" id="KW-0418">Kinase</keyword>
<keyword evidence="11" id="KW-0175">Coiled coil</keyword>
<feature type="transmembrane region" description="Helical" evidence="10">
    <location>
        <begin position="291"/>
        <end position="310"/>
    </location>
</feature>
<evidence type="ECO:0000313" key="14">
    <source>
        <dbReference type="Proteomes" id="UP000032309"/>
    </source>
</evidence>
<dbReference type="Pfam" id="PF00909">
    <property type="entry name" value="Ammonium_transp"/>
    <property type="match status" value="1"/>
</dbReference>
<dbReference type="PANTHER" id="PTHR11730:SF6">
    <property type="entry name" value="AMMONIUM TRANSPORTER"/>
    <property type="match status" value="1"/>
</dbReference>
<dbReference type="SMART" id="SM00387">
    <property type="entry name" value="HATPase_c"/>
    <property type="match status" value="1"/>
</dbReference>
<evidence type="ECO:0000256" key="1">
    <source>
        <dbReference type="ARBA" id="ARBA00000085"/>
    </source>
</evidence>
<comment type="similarity">
    <text evidence="3 10">Belongs to the ammonia transporter channel (TC 1.A.11.2) family.</text>
</comment>
<dbReference type="EMBL" id="BAFN01000001">
    <property type="protein sequence ID" value="GAN35177.1"/>
    <property type="molecule type" value="Genomic_DNA"/>
</dbReference>
<gene>
    <name evidence="13" type="ORF">BROSI_A3725</name>
</gene>
<comment type="catalytic activity">
    <reaction evidence="1">
        <text>ATP + protein L-histidine = ADP + protein N-phospho-L-histidine.</text>
        <dbReference type="EC" id="2.7.13.3"/>
    </reaction>
</comment>
<keyword evidence="6 10" id="KW-0812">Transmembrane</keyword>
<evidence type="ECO:0000256" key="8">
    <source>
        <dbReference type="ARBA" id="ARBA00023136"/>
    </source>
</evidence>
<keyword evidence="7 10" id="KW-1133">Transmembrane helix</keyword>
<dbReference type="PRINTS" id="PR00344">
    <property type="entry name" value="BCTRLSENSOR"/>
</dbReference>
<feature type="transmembrane region" description="Helical" evidence="10">
    <location>
        <begin position="361"/>
        <end position="382"/>
    </location>
</feature>
<dbReference type="CDD" id="cd00082">
    <property type="entry name" value="HisKA"/>
    <property type="match status" value="1"/>
</dbReference>
<dbReference type="SUPFAM" id="SSF55874">
    <property type="entry name" value="ATPase domain of HSP90 chaperone/DNA topoisomerase II/histidine kinase"/>
    <property type="match status" value="1"/>
</dbReference>
<organism evidence="13 14">
    <name type="scientific">Candidatus Brocadia sinica JPN1</name>
    <dbReference type="NCBI Taxonomy" id="1197129"/>
    <lineage>
        <taxon>Bacteria</taxon>
        <taxon>Pseudomonadati</taxon>
        <taxon>Planctomycetota</taxon>
        <taxon>Candidatus Brocadiia</taxon>
        <taxon>Candidatus Brocadiales</taxon>
        <taxon>Candidatus Brocadiaceae</taxon>
        <taxon>Candidatus Brocadia</taxon>
    </lineage>
</organism>
<keyword evidence="4 10" id="KW-0813">Transport</keyword>
<comment type="subcellular location">
    <subcellularLocation>
        <location evidence="10">Cell membrane</location>
        <topology evidence="10">Multi-pass membrane protein</topology>
    </subcellularLocation>
    <subcellularLocation>
        <location evidence="2">Membrane</location>
        <topology evidence="2">Multi-pass membrane protein</topology>
    </subcellularLocation>
</comment>